<comment type="caution">
    <text evidence="1">The sequence shown here is derived from an EMBL/GenBank/DDBJ whole genome shotgun (WGS) entry which is preliminary data.</text>
</comment>
<reference evidence="2" key="1">
    <citation type="journal article" date="2023" name="Nat. Plants">
        <title>Single-cell RNA sequencing provides a high-resolution roadmap for understanding the multicellular compartmentation of specialized metabolism.</title>
        <authorList>
            <person name="Sun S."/>
            <person name="Shen X."/>
            <person name="Li Y."/>
            <person name="Li Y."/>
            <person name="Wang S."/>
            <person name="Li R."/>
            <person name="Zhang H."/>
            <person name="Shen G."/>
            <person name="Guo B."/>
            <person name="Wei J."/>
            <person name="Xu J."/>
            <person name="St-Pierre B."/>
            <person name="Chen S."/>
            <person name="Sun C."/>
        </authorList>
    </citation>
    <scope>NUCLEOTIDE SEQUENCE [LARGE SCALE GENOMIC DNA]</scope>
</reference>
<keyword evidence="2" id="KW-1185">Reference proteome</keyword>
<dbReference type="Proteomes" id="UP001060085">
    <property type="component" value="Linkage Group LG06"/>
</dbReference>
<organism evidence="1 2">
    <name type="scientific">Catharanthus roseus</name>
    <name type="common">Madagascar periwinkle</name>
    <name type="synonym">Vinca rosea</name>
    <dbReference type="NCBI Taxonomy" id="4058"/>
    <lineage>
        <taxon>Eukaryota</taxon>
        <taxon>Viridiplantae</taxon>
        <taxon>Streptophyta</taxon>
        <taxon>Embryophyta</taxon>
        <taxon>Tracheophyta</taxon>
        <taxon>Spermatophyta</taxon>
        <taxon>Magnoliopsida</taxon>
        <taxon>eudicotyledons</taxon>
        <taxon>Gunneridae</taxon>
        <taxon>Pentapetalae</taxon>
        <taxon>asterids</taxon>
        <taxon>lamiids</taxon>
        <taxon>Gentianales</taxon>
        <taxon>Apocynaceae</taxon>
        <taxon>Rauvolfioideae</taxon>
        <taxon>Vinceae</taxon>
        <taxon>Catharanthinae</taxon>
        <taxon>Catharanthus</taxon>
    </lineage>
</organism>
<evidence type="ECO:0000313" key="1">
    <source>
        <dbReference type="EMBL" id="KAI5659583.1"/>
    </source>
</evidence>
<proteinExistence type="predicted"/>
<name>A0ACC0AHW3_CATRO</name>
<evidence type="ECO:0000313" key="2">
    <source>
        <dbReference type="Proteomes" id="UP001060085"/>
    </source>
</evidence>
<protein>
    <submittedName>
        <fullName evidence="1">Uncharacterized protein</fullName>
    </submittedName>
</protein>
<gene>
    <name evidence="1" type="ORF">M9H77_28376</name>
</gene>
<accession>A0ACC0AHW3</accession>
<dbReference type="EMBL" id="CM044706">
    <property type="protein sequence ID" value="KAI5659583.1"/>
    <property type="molecule type" value="Genomic_DNA"/>
</dbReference>
<sequence length="250" mass="27147">MGQPQHQNGNPTSGSGISSSRLTVLSSHFSVAISTETPPMASEKEAAIAAASLPSDAPTIFDKIINKEIPATIVYEDDKVLAFRDINPQAPTHILLIPKLKDGLTGISKAEERHIEIIGRLLYTAKIVAKQEGLDDGFRLVINDGPSGCQSVYHLHVHLLGGRQMNWPPDHGASSILLKAYFQGASIGKFVPLRHDNRSGLTKYLSCPNLSMPVVSNLTWDMSPQLIHAGCLQFDLGYESPTYPCRLSPI</sequence>